<accession>A0ABR2KS80</accession>
<proteinExistence type="predicted"/>
<dbReference type="Proteomes" id="UP001470230">
    <property type="component" value="Unassembled WGS sequence"/>
</dbReference>
<dbReference type="EMBL" id="JAPFFF010000003">
    <property type="protein sequence ID" value="KAK8893787.1"/>
    <property type="molecule type" value="Genomic_DNA"/>
</dbReference>
<comment type="caution">
    <text evidence="1">The sequence shown here is derived from an EMBL/GenBank/DDBJ whole genome shotgun (WGS) entry which is preliminary data.</text>
</comment>
<sequence>MVLSRLINAHPNFEMRYFAADGTDSLNKFHEIAFNSYEKYINNVINGKIILEDFLKYIKEHCIILPILDMFNGVKAGRNRIIDNILKLGETHNLISSDELKKSLHINDKTLNDKSSLGRMNDEYAIHLFRMKNVLIEFRQNHNSSGLYLLVFTMILEIFRNIYLAKDFRIDLSKPTLYLLLLFYQSCNDLPSETALKKKILTAKKNMFGLMTE</sequence>
<evidence type="ECO:0000313" key="1">
    <source>
        <dbReference type="EMBL" id="KAK8893787.1"/>
    </source>
</evidence>
<keyword evidence="2" id="KW-1185">Reference proteome</keyword>
<protein>
    <recommendedName>
        <fullName evidence="3">VPS9 domain-containing protein</fullName>
    </recommendedName>
</protein>
<organism evidence="1 2">
    <name type="scientific">Tritrichomonas musculus</name>
    <dbReference type="NCBI Taxonomy" id="1915356"/>
    <lineage>
        <taxon>Eukaryota</taxon>
        <taxon>Metamonada</taxon>
        <taxon>Parabasalia</taxon>
        <taxon>Tritrichomonadida</taxon>
        <taxon>Tritrichomonadidae</taxon>
        <taxon>Tritrichomonas</taxon>
    </lineage>
</organism>
<gene>
    <name evidence="1" type="ORF">M9Y10_022216</name>
</gene>
<evidence type="ECO:0000313" key="2">
    <source>
        <dbReference type="Proteomes" id="UP001470230"/>
    </source>
</evidence>
<reference evidence="1 2" key="1">
    <citation type="submission" date="2024-04" db="EMBL/GenBank/DDBJ databases">
        <title>Tritrichomonas musculus Genome.</title>
        <authorList>
            <person name="Alves-Ferreira E."/>
            <person name="Grigg M."/>
            <person name="Lorenzi H."/>
            <person name="Galac M."/>
        </authorList>
    </citation>
    <scope>NUCLEOTIDE SEQUENCE [LARGE SCALE GENOMIC DNA]</scope>
    <source>
        <strain evidence="1 2">EAF2021</strain>
    </source>
</reference>
<evidence type="ECO:0008006" key="3">
    <source>
        <dbReference type="Google" id="ProtNLM"/>
    </source>
</evidence>
<name>A0ABR2KS80_9EUKA</name>